<evidence type="ECO:0000313" key="2">
    <source>
        <dbReference type="EMBL" id="ACL57999.1"/>
    </source>
</evidence>
<dbReference type="HOGENOM" id="CLU_1052966_0_0_5"/>
<proteinExistence type="predicted"/>
<evidence type="ECO:0000256" key="1">
    <source>
        <dbReference type="SAM" id="MobiDB-lite"/>
    </source>
</evidence>
<accession>B8IID0</accession>
<keyword evidence="3" id="KW-1185">Reference proteome</keyword>
<dbReference type="Proteomes" id="UP000008207">
    <property type="component" value="Chromosome"/>
</dbReference>
<organism evidence="2 3">
    <name type="scientific">Methylobacterium nodulans (strain LMG 21967 / CNCM I-2342 / ORS 2060)</name>
    <dbReference type="NCBI Taxonomy" id="460265"/>
    <lineage>
        <taxon>Bacteria</taxon>
        <taxon>Pseudomonadati</taxon>
        <taxon>Pseudomonadota</taxon>
        <taxon>Alphaproteobacteria</taxon>
        <taxon>Hyphomicrobiales</taxon>
        <taxon>Methylobacteriaceae</taxon>
        <taxon>Methylobacterium</taxon>
    </lineage>
</organism>
<reference evidence="2 3" key="1">
    <citation type="submission" date="2009-01" db="EMBL/GenBank/DDBJ databases">
        <title>Complete sequence of chromosome of Methylobacterium nodulans ORS 2060.</title>
        <authorList>
            <consortium name="US DOE Joint Genome Institute"/>
            <person name="Lucas S."/>
            <person name="Copeland A."/>
            <person name="Lapidus A."/>
            <person name="Glavina del Rio T."/>
            <person name="Dalin E."/>
            <person name="Tice H."/>
            <person name="Bruce D."/>
            <person name="Goodwin L."/>
            <person name="Pitluck S."/>
            <person name="Sims D."/>
            <person name="Brettin T."/>
            <person name="Detter J.C."/>
            <person name="Han C."/>
            <person name="Larimer F."/>
            <person name="Land M."/>
            <person name="Hauser L."/>
            <person name="Kyrpides N."/>
            <person name="Ivanova N."/>
            <person name="Marx C.J."/>
            <person name="Richardson P."/>
        </authorList>
    </citation>
    <scope>NUCLEOTIDE SEQUENCE [LARGE SCALE GENOMIC DNA]</scope>
    <source>
        <strain evidence="3">LMG 21967 / CNCM I-2342 / ORS 2060</strain>
    </source>
</reference>
<sequence>MAVLELCSCHLCKIVGRRFCIRRIEIEFALKSRVLPWYLRTACCFSNLPPDSRQHLAHFESRRLQVMEKRCREWAVGALAIGRDHAGRRRKRNQCSNSSGYLPKPGSRQIPAARAQPSLQRVIAAGIEKQNAYSGSALCLFQHRLKVERLKSQITRCLDPCCHRQKPTAATDLKGMACIEEDCCIRLSGLLAEPSNCHLHSEPIRIQHRLDRKSETLQRLADSSGIVERVGQSRCILVGTDANDQCGSAVCCPCGYLADEQSNC</sequence>
<gene>
    <name evidence="2" type="ordered locus">Mnod_3058</name>
</gene>
<dbReference type="AlphaFoldDB" id="B8IID0"/>
<dbReference type="KEGG" id="mno:Mnod_3058"/>
<name>B8IID0_METNO</name>
<protein>
    <submittedName>
        <fullName evidence="2">Uncharacterized protein</fullName>
    </submittedName>
</protein>
<evidence type="ECO:0000313" key="3">
    <source>
        <dbReference type="Proteomes" id="UP000008207"/>
    </source>
</evidence>
<dbReference type="EMBL" id="CP001349">
    <property type="protein sequence ID" value="ACL57999.1"/>
    <property type="molecule type" value="Genomic_DNA"/>
</dbReference>
<feature type="region of interest" description="Disordered" evidence="1">
    <location>
        <begin position="85"/>
        <end position="113"/>
    </location>
</feature>